<organism evidence="2 3">
    <name type="scientific">Candidatus Blautia stercoripullorum</name>
    <dbReference type="NCBI Taxonomy" id="2838502"/>
    <lineage>
        <taxon>Bacteria</taxon>
        <taxon>Bacillati</taxon>
        <taxon>Bacillota</taxon>
        <taxon>Clostridia</taxon>
        <taxon>Lachnospirales</taxon>
        <taxon>Lachnospiraceae</taxon>
        <taxon>Blautia</taxon>
    </lineage>
</organism>
<evidence type="ECO:0000259" key="1">
    <source>
        <dbReference type="SMART" id="SM00460"/>
    </source>
</evidence>
<reference evidence="2" key="2">
    <citation type="submission" date="2021-04" db="EMBL/GenBank/DDBJ databases">
        <authorList>
            <person name="Gilroy R."/>
        </authorList>
    </citation>
    <scope>NUCLEOTIDE SEQUENCE</scope>
    <source>
        <strain evidence="2">ChiW19-6364</strain>
    </source>
</reference>
<comment type="caution">
    <text evidence="2">The sequence shown here is derived from an EMBL/GenBank/DDBJ whole genome shotgun (WGS) entry which is preliminary data.</text>
</comment>
<dbReference type="SUPFAM" id="SSF54001">
    <property type="entry name" value="Cysteine proteinases"/>
    <property type="match status" value="1"/>
</dbReference>
<gene>
    <name evidence="2" type="ORF">H9913_08495</name>
</gene>
<protein>
    <submittedName>
        <fullName evidence="2">S-layer protein</fullName>
    </submittedName>
</protein>
<dbReference type="InterPro" id="IPR038765">
    <property type="entry name" value="Papain-like_cys_pep_sf"/>
</dbReference>
<dbReference type="Proteomes" id="UP000823850">
    <property type="component" value="Unassembled WGS sequence"/>
</dbReference>
<dbReference type="PANTHER" id="PTHR46333">
    <property type="entry name" value="CYTOKINESIS PROTEIN 3"/>
    <property type="match status" value="1"/>
</dbReference>
<dbReference type="EMBL" id="DWUX01000154">
    <property type="protein sequence ID" value="HJD40056.1"/>
    <property type="molecule type" value="Genomic_DNA"/>
</dbReference>
<dbReference type="Pfam" id="PF01841">
    <property type="entry name" value="Transglut_core"/>
    <property type="match status" value="1"/>
</dbReference>
<dbReference type="AlphaFoldDB" id="A0A9D2RCV0"/>
<dbReference type="InterPro" id="IPR002931">
    <property type="entry name" value="Transglutaminase-like"/>
</dbReference>
<dbReference type="GO" id="GO:0005737">
    <property type="term" value="C:cytoplasm"/>
    <property type="evidence" value="ECO:0007669"/>
    <property type="project" value="TreeGrafter"/>
</dbReference>
<dbReference type="InterPro" id="IPR052557">
    <property type="entry name" value="CAP/Cytokinesis_protein"/>
</dbReference>
<sequence length="406" mass="46594">MFKIKKRILAYILCGAFLTGISGCGIREAKEAVGYFRETVDDIVASQGETEQEAEIPEIEITEGASAYYYGYSTLEEKEQKVYRQLAAGIESFQEEIPVDALSQEQLEQVMRVLMADHPEYFWTDGTSSYTYQEFPGGEIQNLKVRPEYQTDRAEAESIQEQIETVADQWIAQAPQGDTYEKIKYVYETLIRQVEYQEDSRQNQNIRSVFLEGKTVCMGYSKAAQYLLNRMGIFCTLVTGTVQGDRPSSHAWNLVKIGEEYYYMDVTWGNPGYLNPVENDAYISYSYLCCSWDTLAPTHVPDDTIPLPVCEDDRYNYYKNAGRWYEEYDQEQICQVLQNDLTQETAMTELRFAGQDSYELALEDLLEGSVIERAVQNSGILIPGQTLAWQTYYGGSDYLIIIAWQR</sequence>
<evidence type="ECO:0000313" key="3">
    <source>
        <dbReference type="Proteomes" id="UP000823850"/>
    </source>
</evidence>
<accession>A0A9D2RCV0</accession>
<name>A0A9D2RCV0_9FIRM</name>
<dbReference type="PROSITE" id="PS51257">
    <property type="entry name" value="PROKAR_LIPOPROTEIN"/>
    <property type="match status" value="1"/>
</dbReference>
<dbReference type="PANTHER" id="PTHR46333:SF2">
    <property type="entry name" value="CYTOKINESIS PROTEIN 3"/>
    <property type="match status" value="1"/>
</dbReference>
<feature type="domain" description="Transglutaminase-like" evidence="1">
    <location>
        <begin position="209"/>
        <end position="268"/>
    </location>
</feature>
<dbReference type="Gene3D" id="3.10.620.30">
    <property type="match status" value="1"/>
</dbReference>
<evidence type="ECO:0000313" key="2">
    <source>
        <dbReference type="EMBL" id="HJD40056.1"/>
    </source>
</evidence>
<dbReference type="SMART" id="SM00460">
    <property type="entry name" value="TGc"/>
    <property type="match status" value="1"/>
</dbReference>
<proteinExistence type="predicted"/>
<reference evidence="2" key="1">
    <citation type="journal article" date="2021" name="PeerJ">
        <title>Extensive microbial diversity within the chicken gut microbiome revealed by metagenomics and culture.</title>
        <authorList>
            <person name="Gilroy R."/>
            <person name="Ravi A."/>
            <person name="Getino M."/>
            <person name="Pursley I."/>
            <person name="Horton D.L."/>
            <person name="Alikhan N.F."/>
            <person name="Baker D."/>
            <person name="Gharbi K."/>
            <person name="Hall N."/>
            <person name="Watson M."/>
            <person name="Adriaenssens E.M."/>
            <person name="Foster-Nyarko E."/>
            <person name="Jarju S."/>
            <person name="Secka A."/>
            <person name="Antonio M."/>
            <person name="Oren A."/>
            <person name="Chaudhuri R.R."/>
            <person name="La Ragione R."/>
            <person name="Hildebrand F."/>
            <person name="Pallen M.J."/>
        </authorList>
    </citation>
    <scope>NUCLEOTIDE SEQUENCE</scope>
    <source>
        <strain evidence="2">ChiW19-6364</strain>
    </source>
</reference>